<dbReference type="GO" id="GO:0005829">
    <property type="term" value="C:cytosol"/>
    <property type="evidence" value="ECO:0007669"/>
    <property type="project" value="TreeGrafter"/>
</dbReference>
<dbReference type="Gene3D" id="3.30.300.70">
    <property type="entry name" value="RimP-like superfamily, N-terminal"/>
    <property type="match status" value="1"/>
</dbReference>
<dbReference type="InterPro" id="IPR036847">
    <property type="entry name" value="RimP_C_sf"/>
</dbReference>
<dbReference type="GO" id="GO:0000028">
    <property type="term" value="P:ribosomal small subunit assembly"/>
    <property type="evidence" value="ECO:0007669"/>
    <property type="project" value="TreeGrafter"/>
</dbReference>
<dbReference type="SUPFAM" id="SSF75420">
    <property type="entry name" value="YhbC-like, N-terminal domain"/>
    <property type="match status" value="1"/>
</dbReference>
<evidence type="ECO:0000256" key="1">
    <source>
        <dbReference type="ARBA" id="ARBA00022490"/>
    </source>
</evidence>
<dbReference type="PANTHER" id="PTHR33867">
    <property type="entry name" value="RIBOSOME MATURATION FACTOR RIMP"/>
    <property type="match status" value="1"/>
</dbReference>
<keyword evidence="1" id="KW-0963">Cytoplasm</keyword>
<protein>
    <recommendedName>
        <fullName evidence="6">Ribosome maturation factor RimP N-terminal domain-containing protein</fullName>
    </recommendedName>
</protein>
<dbReference type="NCBIfam" id="NF000932">
    <property type="entry name" value="PRK00092.2-5"/>
    <property type="match status" value="1"/>
</dbReference>
<feature type="domain" description="Ribosome maturation factor RimP N-terminal" evidence="3">
    <location>
        <begin position="14"/>
        <end position="87"/>
    </location>
</feature>
<dbReference type="InterPro" id="IPR003728">
    <property type="entry name" value="Ribosome_maturation_RimP"/>
</dbReference>
<evidence type="ECO:0000259" key="4">
    <source>
        <dbReference type="Pfam" id="PF17384"/>
    </source>
</evidence>
<dbReference type="PANTHER" id="PTHR33867:SF1">
    <property type="entry name" value="RIBOSOME MATURATION FACTOR RIMP"/>
    <property type="match status" value="1"/>
</dbReference>
<dbReference type="InterPro" id="IPR028989">
    <property type="entry name" value="RimP_N"/>
</dbReference>
<keyword evidence="2" id="KW-0690">Ribosome biogenesis</keyword>
<name>A0A382AGN4_9ZZZZ</name>
<feature type="domain" description="Ribosome maturation factor RimP C-terminal" evidence="4">
    <location>
        <begin position="91"/>
        <end position="152"/>
    </location>
</feature>
<dbReference type="EMBL" id="UINC01025343">
    <property type="protein sequence ID" value="SVB00745.1"/>
    <property type="molecule type" value="Genomic_DNA"/>
</dbReference>
<dbReference type="InterPro" id="IPR035956">
    <property type="entry name" value="RimP_N_sf"/>
</dbReference>
<reference evidence="5" key="1">
    <citation type="submission" date="2018-05" db="EMBL/GenBank/DDBJ databases">
        <authorList>
            <person name="Lanie J.A."/>
            <person name="Ng W.-L."/>
            <person name="Kazmierczak K.M."/>
            <person name="Andrzejewski T.M."/>
            <person name="Davidsen T.M."/>
            <person name="Wayne K.J."/>
            <person name="Tettelin H."/>
            <person name="Glass J.I."/>
            <person name="Rusch D."/>
            <person name="Podicherti R."/>
            <person name="Tsui H.-C.T."/>
            <person name="Winkler M.E."/>
        </authorList>
    </citation>
    <scope>NUCLEOTIDE SEQUENCE</scope>
</reference>
<evidence type="ECO:0000259" key="3">
    <source>
        <dbReference type="Pfam" id="PF02576"/>
    </source>
</evidence>
<dbReference type="Gene3D" id="2.30.30.180">
    <property type="entry name" value="Ribosome maturation factor RimP, C-terminal domain"/>
    <property type="match status" value="1"/>
</dbReference>
<dbReference type="Pfam" id="PF02576">
    <property type="entry name" value="RimP_N"/>
    <property type="match status" value="1"/>
</dbReference>
<evidence type="ECO:0000313" key="5">
    <source>
        <dbReference type="EMBL" id="SVB00745.1"/>
    </source>
</evidence>
<dbReference type="HAMAP" id="MF_01077">
    <property type="entry name" value="RimP"/>
    <property type="match status" value="1"/>
</dbReference>
<sequence>VKDNFNVETKVADLLNPTLKAMGYRLVRVRMAGSQIKTMQVMAERADEVNMTVEDCALISREVSNILDVVNPVEDAYSLEISSPGIDRPLVCPSDYDRYSGFDAKIEMVNTINGRKRFKGQLLGMKNNLVRICIEEGTAELPFENIKRAKLTLSDEMFMVATKGAEG</sequence>
<dbReference type="CDD" id="cd01734">
    <property type="entry name" value="YlxS_C"/>
    <property type="match status" value="1"/>
</dbReference>
<accession>A0A382AGN4</accession>
<organism evidence="5">
    <name type="scientific">marine metagenome</name>
    <dbReference type="NCBI Taxonomy" id="408172"/>
    <lineage>
        <taxon>unclassified sequences</taxon>
        <taxon>metagenomes</taxon>
        <taxon>ecological metagenomes</taxon>
    </lineage>
</organism>
<evidence type="ECO:0008006" key="6">
    <source>
        <dbReference type="Google" id="ProtNLM"/>
    </source>
</evidence>
<dbReference type="Pfam" id="PF17384">
    <property type="entry name" value="DUF150_C"/>
    <property type="match status" value="1"/>
</dbReference>
<proteinExistence type="inferred from homology"/>
<dbReference type="GO" id="GO:0006412">
    <property type="term" value="P:translation"/>
    <property type="evidence" value="ECO:0007669"/>
    <property type="project" value="TreeGrafter"/>
</dbReference>
<evidence type="ECO:0000256" key="2">
    <source>
        <dbReference type="ARBA" id="ARBA00022517"/>
    </source>
</evidence>
<feature type="non-terminal residue" evidence="5">
    <location>
        <position position="1"/>
    </location>
</feature>
<dbReference type="SUPFAM" id="SSF74942">
    <property type="entry name" value="YhbC-like, C-terminal domain"/>
    <property type="match status" value="1"/>
</dbReference>
<gene>
    <name evidence="5" type="ORF">METZ01_LOCUS153599</name>
</gene>
<dbReference type="AlphaFoldDB" id="A0A382AGN4"/>
<dbReference type="InterPro" id="IPR028998">
    <property type="entry name" value="RimP_C"/>
</dbReference>